<gene>
    <name evidence="10" type="ORF">HMF7854_05640</name>
</gene>
<dbReference type="InterPro" id="IPR050256">
    <property type="entry name" value="Glycosyltransferase_2"/>
</dbReference>
<dbReference type="AlphaFoldDB" id="A0A429V8Q3"/>
<keyword evidence="2" id="KW-0328">Glycosyltransferase</keyword>
<organism evidence="10 11">
    <name type="scientific">Sphingomonas ginkgonis</name>
    <dbReference type="NCBI Taxonomy" id="2315330"/>
    <lineage>
        <taxon>Bacteria</taxon>
        <taxon>Pseudomonadati</taxon>
        <taxon>Pseudomonadota</taxon>
        <taxon>Alphaproteobacteria</taxon>
        <taxon>Sphingomonadales</taxon>
        <taxon>Sphingomonadaceae</taxon>
        <taxon>Sphingomonas</taxon>
    </lineage>
</organism>
<reference evidence="10 11" key="1">
    <citation type="submission" date="2018-12" db="EMBL/GenBank/DDBJ databases">
        <title>Sphingomonas sp. HMF7854 Genome sequencing and assembly.</title>
        <authorList>
            <person name="Cha I."/>
            <person name="Kang H."/>
            <person name="Kim H."/>
            <person name="Kang J."/>
            <person name="Joh K."/>
        </authorList>
    </citation>
    <scope>NUCLEOTIDE SEQUENCE [LARGE SCALE GENOMIC DNA]</scope>
    <source>
        <strain evidence="10 11">HMF7854</strain>
    </source>
</reference>
<sequence>MLKIPTVSPEITVVIPCRNEELNVEKIAAAVIGQMETVCADFDVLFIENESSDGTIEAIRRACARDPRVKAIINTRNFGQLRSPTHGIFQAKGRAIIGMCADFQDPPELLPEMVRRWRAGTDIVLGVREFEKSSPLHAAMRDMSYSLQRRFGDYPIIPHATGFGLYSRRVVDSIRELNEPEPFFRGLLVETGYKIETIEFHRPPRAAGESNNGFFALLDFALHGLASSSKGLLRAPLYVTFFIGMACVFTLLGALYSMIVGANPRMWLFATLVEGQFGLLFLFLGLLGVHVRLISDRTRGTPLVLERERINFAPED</sequence>
<evidence type="ECO:0000256" key="8">
    <source>
        <dbReference type="SAM" id="Phobius"/>
    </source>
</evidence>
<evidence type="ECO:0000256" key="2">
    <source>
        <dbReference type="ARBA" id="ARBA00022676"/>
    </source>
</evidence>
<evidence type="ECO:0000256" key="1">
    <source>
        <dbReference type="ARBA" id="ARBA00022475"/>
    </source>
</evidence>
<dbReference type="InterPro" id="IPR001173">
    <property type="entry name" value="Glyco_trans_2-like"/>
</dbReference>
<dbReference type="Gene3D" id="3.90.550.10">
    <property type="entry name" value="Spore Coat Polysaccharide Biosynthesis Protein SpsA, Chain A"/>
    <property type="match status" value="1"/>
</dbReference>
<evidence type="ECO:0000313" key="11">
    <source>
        <dbReference type="Proteomes" id="UP000274661"/>
    </source>
</evidence>
<keyword evidence="1" id="KW-1003">Cell membrane</keyword>
<feature type="transmembrane region" description="Helical" evidence="8">
    <location>
        <begin position="237"/>
        <end position="260"/>
    </location>
</feature>
<accession>A0A429V8Q3</accession>
<evidence type="ECO:0000256" key="7">
    <source>
        <dbReference type="ARBA" id="ARBA00023136"/>
    </source>
</evidence>
<dbReference type="EMBL" id="RWJF01000001">
    <property type="protein sequence ID" value="RST30361.1"/>
    <property type="molecule type" value="Genomic_DNA"/>
</dbReference>
<dbReference type="CDD" id="cd04187">
    <property type="entry name" value="DPM1_like_bac"/>
    <property type="match status" value="1"/>
</dbReference>
<dbReference type="RefSeq" id="WP_126718193.1">
    <property type="nucleotide sequence ID" value="NZ_RWJF01000001.1"/>
</dbReference>
<dbReference type="InterPro" id="IPR029044">
    <property type="entry name" value="Nucleotide-diphossugar_trans"/>
</dbReference>
<comment type="caution">
    <text evidence="10">The sequence shown here is derived from an EMBL/GenBank/DDBJ whole genome shotgun (WGS) entry which is preliminary data.</text>
</comment>
<dbReference type="SUPFAM" id="SSF53448">
    <property type="entry name" value="Nucleotide-diphospho-sugar transferases"/>
    <property type="match status" value="1"/>
</dbReference>
<evidence type="ECO:0000256" key="5">
    <source>
        <dbReference type="ARBA" id="ARBA00022985"/>
    </source>
</evidence>
<feature type="transmembrane region" description="Helical" evidence="8">
    <location>
        <begin position="266"/>
        <end position="289"/>
    </location>
</feature>
<dbReference type="Pfam" id="PF00535">
    <property type="entry name" value="Glycos_transf_2"/>
    <property type="match status" value="1"/>
</dbReference>
<evidence type="ECO:0000313" key="10">
    <source>
        <dbReference type="EMBL" id="RST30361.1"/>
    </source>
</evidence>
<dbReference type="OrthoDB" id="9807795at2"/>
<dbReference type="GO" id="GO:0005886">
    <property type="term" value="C:plasma membrane"/>
    <property type="evidence" value="ECO:0007669"/>
    <property type="project" value="TreeGrafter"/>
</dbReference>
<evidence type="ECO:0000259" key="9">
    <source>
        <dbReference type="Pfam" id="PF00535"/>
    </source>
</evidence>
<dbReference type="PANTHER" id="PTHR48090:SF3">
    <property type="entry name" value="UNDECAPRENYL-PHOSPHATE 4-DEOXY-4-FORMAMIDO-L-ARABINOSE TRANSFERASE"/>
    <property type="match status" value="1"/>
</dbReference>
<keyword evidence="3 10" id="KW-0808">Transferase</keyword>
<dbReference type="Proteomes" id="UP000274661">
    <property type="component" value="Unassembled WGS sequence"/>
</dbReference>
<dbReference type="GO" id="GO:0016757">
    <property type="term" value="F:glycosyltransferase activity"/>
    <property type="evidence" value="ECO:0007669"/>
    <property type="project" value="UniProtKB-KW"/>
</dbReference>
<proteinExistence type="predicted"/>
<keyword evidence="7 8" id="KW-0472">Membrane</keyword>
<evidence type="ECO:0000256" key="6">
    <source>
        <dbReference type="ARBA" id="ARBA00022989"/>
    </source>
</evidence>
<evidence type="ECO:0000256" key="4">
    <source>
        <dbReference type="ARBA" id="ARBA00022692"/>
    </source>
</evidence>
<dbReference type="GO" id="GO:0009103">
    <property type="term" value="P:lipopolysaccharide biosynthetic process"/>
    <property type="evidence" value="ECO:0007669"/>
    <property type="project" value="UniProtKB-KW"/>
</dbReference>
<keyword evidence="11" id="KW-1185">Reference proteome</keyword>
<keyword evidence="4 8" id="KW-0812">Transmembrane</keyword>
<feature type="domain" description="Glycosyltransferase 2-like" evidence="9">
    <location>
        <begin position="12"/>
        <end position="172"/>
    </location>
</feature>
<evidence type="ECO:0000256" key="3">
    <source>
        <dbReference type="ARBA" id="ARBA00022679"/>
    </source>
</evidence>
<keyword evidence="5" id="KW-0448">Lipopolysaccharide biosynthesis</keyword>
<dbReference type="PANTHER" id="PTHR48090">
    <property type="entry name" value="UNDECAPRENYL-PHOSPHATE 4-DEOXY-4-FORMAMIDO-L-ARABINOSE TRANSFERASE-RELATED"/>
    <property type="match status" value="1"/>
</dbReference>
<keyword evidence="6 8" id="KW-1133">Transmembrane helix</keyword>
<name>A0A429V8Q3_9SPHN</name>
<protein>
    <submittedName>
        <fullName evidence="10">Glycosyltransferase</fullName>
    </submittedName>
</protein>